<proteinExistence type="predicted"/>
<evidence type="ECO:0000313" key="1">
    <source>
        <dbReference type="EMBL" id="CAD2122511.1"/>
    </source>
</evidence>
<dbReference type="Proteomes" id="UP000580250">
    <property type="component" value="Unassembled WGS sequence"/>
</dbReference>
<evidence type="ECO:0000313" key="2">
    <source>
        <dbReference type="Proteomes" id="UP000580250"/>
    </source>
</evidence>
<accession>A0A6V7THL4</accession>
<sequence>MSQNSDDEHKKLLIQQRQLSNQQMELSNQMLRAFKFSNFGNSLPTPIVPTKVPNVGTSSGNLIKQTKIGWKVSNLNFGINQDDSICLSIKLEKSAKINEIDKQKVKATLDSIKFIENLIDNNDSLNKDEKKNLVLLKQPGPKINIINLNKQQNMLKTVKDAEQNNLKIIDSKPVEQQELVDNIEKFKESFNSKETQEKILLECQKAETNFMEKILKHVNEQLNIPKIVKDGEQNVLKIKQLETKIGELTCSNAAVTVARCFTYQSMSTQINEIQINHKKEIEHLRKEFEEKIKFLNCKSFLPQEINKEENKINNGKMLGLWIFFAFQLKELN</sequence>
<gene>
    <name evidence="1" type="ORF">MENT_LOCUS202</name>
</gene>
<reference evidence="1 2" key="1">
    <citation type="submission" date="2020-08" db="EMBL/GenBank/DDBJ databases">
        <authorList>
            <person name="Koutsovoulos G."/>
            <person name="Danchin GJ E."/>
        </authorList>
    </citation>
    <scope>NUCLEOTIDE SEQUENCE [LARGE SCALE GENOMIC DNA]</scope>
</reference>
<dbReference type="AlphaFoldDB" id="A0A6V7THL4"/>
<organism evidence="1 2">
    <name type="scientific">Meloidogyne enterolobii</name>
    <name type="common">Root-knot nematode worm</name>
    <name type="synonym">Meloidogyne mayaguensis</name>
    <dbReference type="NCBI Taxonomy" id="390850"/>
    <lineage>
        <taxon>Eukaryota</taxon>
        <taxon>Metazoa</taxon>
        <taxon>Ecdysozoa</taxon>
        <taxon>Nematoda</taxon>
        <taxon>Chromadorea</taxon>
        <taxon>Rhabditida</taxon>
        <taxon>Tylenchina</taxon>
        <taxon>Tylenchomorpha</taxon>
        <taxon>Tylenchoidea</taxon>
        <taxon>Meloidogynidae</taxon>
        <taxon>Meloidogyninae</taxon>
        <taxon>Meloidogyne</taxon>
    </lineage>
</organism>
<dbReference type="EMBL" id="CAJEWN010000001">
    <property type="protein sequence ID" value="CAD2122511.1"/>
    <property type="molecule type" value="Genomic_DNA"/>
</dbReference>
<comment type="caution">
    <text evidence="1">The sequence shown here is derived from an EMBL/GenBank/DDBJ whole genome shotgun (WGS) entry which is preliminary data.</text>
</comment>
<protein>
    <submittedName>
        <fullName evidence="1">Uncharacterized protein</fullName>
    </submittedName>
</protein>
<name>A0A6V7THL4_MELEN</name>